<sequence length="304" mass="31819">MRFAPEITMIVSPSAVLRASRRILSASLILFVLGGARACAGTNEPPTMTVSVVKTKTQCFVDRLRLNGSIVAREDVLVRPDVEGLQVAQLLAEDGASVTAGQPLAQLARPDWLPGAPVKATVTASAAGVLVYSQLAVGAPASARGEPMFRIIRNGELELLVHLPVAALAKIKQGQIAKIETLDSSEYAGTVRLISSEIDPLTQQGRARIQMSASAGLRPGAFAVATIDAGQSCGPAAPLSAILYGSEGAIVQVVRDNRIETRQVRVGLFGGMDAEIREGLSPGDVVVVRAGSFLREGDVVRPVP</sequence>
<dbReference type="PANTHER" id="PTHR30469">
    <property type="entry name" value="MULTIDRUG RESISTANCE PROTEIN MDTA"/>
    <property type="match status" value="1"/>
</dbReference>
<dbReference type="InterPro" id="IPR058627">
    <property type="entry name" value="MdtA-like_C"/>
</dbReference>
<accession>A0A4U8YVP2</accession>
<dbReference type="Gene3D" id="2.40.30.170">
    <property type="match status" value="1"/>
</dbReference>
<evidence type="ECO:0000313" key="2">
    <source>
        <dbReference type="EMBL" id="VFU06988.1"/>
    </source>
</evidence>
<dbReference type="GO" id="GO:0015562">
    <property type="term" value="F:efflux transmembrane transporter activity"/>
    <property type="evidence" value="ECO:0007669"/>
    <property type="project" value="TreeGrafter"/>
</dbReference>
<dbReference type="AlphaFoldDB" id="A0A4U8YVP2"/>
<dbReference type="KEGG" id="mtun:MTUNDRAET4_0095"/>
<dbReference type="Gene3D" id="2.40.420.20">
    <property type="match status" value="1"/>
</dbReference>
<organism evidence="2 3">
    <name type="scientific">Methylocella tundrae</name>
    <dbReference type="NCBI Taxonomy" id="227605"/>
    <lineage>
        <taxon>Bacteria</taxon>
        <taxon>Pseudomonadati</taxon>
        <taxon>Pseudomonadota</taxon>
        <taxon>Alphaproteobacteria</taxon>
        <taxon>Hyphomicrobiales</taxon>
        <taxon>Beijerinckiaceae</taxon>
        <taxon>Methylocella</taxon>
    </lineage>
</organism>
<dbReference type="GO" id="GO:1990281">
    <property type="term" value="C:efflux pump complex"/>
    <property type="evidence" value="ECO:0007669"/>
    <property type="project" value="TreeGrafter"/>
</dbReference>
<proteinExistence type="predicted"/>
<feature type="domain" description="Multidrug resistance protein MdtA-like C-terminal permuted SH3" evidence="1">
    <location>
        <begin position="237"/>
        <end position="288"/>
    </location>
</feature>
<gene>
    <name evidence="2" type="ORF">MTUNDRAET4_0095</name>
</gene>
<dbReference type="Gene3D" id="2.40.50.100">
    <property type="match status" value="1"/>
</dbReference>
<evidence type="ECO:0000313" key="3">
    <source>
        <dbReference type="Proteomes" id="UP000294360"/>
    </source>
</evidence>
<reference evidence="2 3" key="1">
    <citation type="submission" date="2019-03" db="EMBL/GenBank/DDBJ databases">
        <authorList>
            <person name="Kox A.R. M."/>
        </authorList>
    </citation>
    <scope>NUCLEOTIDE SEQUENCE [LARGE SCALE GENOMIC DNA]</scope>
    <source>
        <strain evidence="2">MTUNDRAET4 annotated genome</strain>
    </source>
</reference>
<dbReference type="Pfam" id="PF25967">
    <property type="entry name" value="RND-MFP_C"/>
    <property type="match status" value="1"/>
</dbReference>
<dbReference type="SUPFAM" id="SSF111369">
    <property type="entry name" value="HlyD-like secretion proteins"/>
    <property type="match status" value="1"/>
</dbReference>
<protein>
    <submittedName>
        <fullName evidence="2">Efflux transporter, RND family, MFP subunit</fullName>
    </submittedName>
</protein>
<evidence type="ECO:0000259" key="1">
    <source>
        <dbReference type="Pfam" id="PF25967"/>
    </source>
</evidence>
<dbReference type="PANTHER" id="PTHR30469:SF15">
    <property type="entry name" value="HLYD FAMILY OF SECRETION PROTEINS"/>
    <property type="match status" value="1"/>
</dbReference>
<dbReference type="Proteomes" id="UP000294360">
    <property type="component" value="Chromosome"/>
</dbReference>
<name>A0A4U8YVP2_METTU</name>
<dbReference type="EMBL" id="LR536450">
    <property type="protein sequence ID" value="VFU06988.1"/>
    <property type="molecule type" value="Genomic_DNA"/>
</dbReference>
<dbReference type="OrthoDB" id="7422354at2"/>